<evidence type="ECO:0000313" key="2">
    <source>
        <dbReference type="Proteomes" id="UP000230709"/>
    </source>
</evidence>
<evidence type="ECO:0000313" key="1">
    <source>
        <dbReference type="EMBL" id="ATQ70059.1"/>
    </source>
</evidence>
<dbReference type="SUPFAM" id="SSF52096">
    <property type="entry name" value="ClpP/crotonase"/>
    <property type="match status" value="1"/>
</dbReference>
<dbReference type="InterPro" id="IPR001753">
    <property type="entry name" value="Enoyl-CoA_hydra/iso"/>
</dbReference>
<dbReference type="Proteomes" id="UP000230709">
    <property type="component" value="Chromosome"/>
</dbReference>
<dbReference type="AlphaFoldDB" id="A0A2D2D5F2"/>
<dbReference type="KEGG" id="mtw:CQW49_20840"/>
<protein>
    <submittedName>
        <fullName evidence="1">Enoyl-CoA hydratase</fullName>
    </submittedName>
</protein>
<sequence length="250" mass="27230">MNAVVSKIDMSTVVADETYVSTADWSDDLDCVSRRRALRLHRFDDLDTLLVSKLEAGFDGDSVEGLSLLLEQVSSDRLQGLKYLVYDFAHPGDGEPAAAEGFDDLASANARLILDAPVISIAWARSYLKGVDLDFALSCSLIVADSDARFSFEADLTSAVGIYGALAQKLGFVKAERLMENGEALTAIEMQELGLVKHIVESGQGFGGAESYVRQCGRRHNASYSMFRAQRITAPPVRRQRVATVSSRRG</sequence>
<dbReference type="GO" id="GO:0003824">
    <property type="term" value="F:catalytic activity"/>
    <property type="evidence" value="ECO:0007669"/>
    <property type="project" value="UniProtKB-ARBA"/>
</dbReference>
<proteinExistence type="predicted"/>
<organism evidence="1 2">
    <name type="scientific">Methylosinus trichosporium (strain ATCC 35070 / NCIMB 11131 / UNIQEM 75 / OB3b)</name>
    <dbReference type="NCBI Taxonomy" id="595536"/>
    <lineage>
        <taxon>Bacteria</taxon>
        <taxon>Pseudomonadati</taxon>
        <taxon>Pseudomonadota</taxon>
        <taxon>Alphaproteobacteria</taxon>
        <taxon>Hyphomicrobiales</taxon>
        <taxon>Methylocystaceae</taxon>
        <taxon>Methylosinus</taxon>
    </lineage>
</organism>
<dbReference type="InterPro" id="IPR029045">
    <property type="entry name" value="ClpP/crotonase-like_dom_sf"/>
</dbReference>
<gene>
    <name evidence="1" type="ORF">CQW49_20840</name>
</gene>
<accession>A0A2D2D5F2</accession>
<name>A0A2D2D5F2_METT3</name>
<dbReference type="Pfam" id="PF00378">
    <property type="entry name" value="ECH_1"/>
    <property type="match status" value="1"/>
</dbReference>
<keyword evidence="2" id="KW-1185">Reference proteome</keyword>
<dbReference type="STRING" id="595536.GCA_000178815_01030"/>
<reference evidence="2" key="1">
    <citation type="submission" date="2017-10" db="EMBL/GenBank/DDBJ databases">
        <title>Completed PacBio SMRT sequence of Methylosinus trichosporium OB3b reveals presence of a third large plasmid.</title>
        <authorList>
            <person name="Charles T.C."/>
            <person name="Lynch M.D.J."/>
            <person name="Heil J.R."/>
            <person name="Cheng J."/>
        </authorList>
    </citation>
    <scope>NUCLEOTIDE SEQUENCE [LARGE SCALE GENOMIC DNA]</scope>
    <source>
        <strain evidence="2">OB3b</strain>
    </source>
</reference>
<dbReference type="Gene3D" id="3.90.226.10">
    <property type="entry name" value="2-enoyl-CoA Hydratase, Chain A, domain 1"/>
    <property type="match status" value="1"/>
</dbReference>
<dbReference type="EMBL" id="CP023737">
    <property type="protein sequence ID" value="ATQ70059.1"/>
    <property type="molecule type" value="Genomic_DNA"/>
</dbReference>